<protein>
    <submittedName>
        <fullName evidence="1">Uncharacterized protein</fullName>
    </submittedName>
</protein>
<name>A0A3E2BPG2_9BACT</name>
<evidence type="ECO:0000313" key="2">
    <source>
        <dbReference type="Proteomes" id="UP000257323"/>
    </source>
</evidence>
<dbReference type="Proteomes" id="UP000257323">
    <property type="component" value="Unassembled WGS sequence"/>
</dbReference>
<sequence>MLHPAIIFKNAVNRLRRFDCHAACGNSGRSRRYQHSGWPSQSDRSSFNLYFCIPAARPYMNEVSYNKKG</sequence>
<gene>
    <name evidence="1" type="ORF">OP8BY_1238</name>
</gene>
<reference evidence="1 2" key="1">
    <citation type="submission" date="2018-08" db="EMBL/GenBank/DDBJ databases">
        <title>Genome analysis of the thermophilic bacterium of the candidate phylum Aminicenantes from deep subsurface aquifer revealed its physiology and ecological role.</title>
        <authorList>
            <person name="Kadnikov V.V."/>
            <person name="Mardanov A.V."/>
            <person name="Beletsky A.V."/>
            <person name="Karnachuk O.V."/>
            <person name="Ravin N.V."/>
        </authorList>
    </citation>
    <scope>NUCLEOTIDE SEQUENCE [LARGE SCALE GENOMIC DNA]</scope>
    <source>
        <strain evidence="1">BY38</strain>
    </source>
</reference>
<accession>A0A3E2BPG2</accession>
<proteinExistence type="predicted"/>
<organism evidence="1 2">
    <name type="scientific">Candidatus Saccharicenans subterraneus</name>
    <dbReference type="NCBI Taxonomy" id="2508984"/>
    <lineage>
        <taxon>Bacteria</taxon>
        <taxon>Candidatus Aminicenantota</taxon>
        <taxon>Candidatus Aminicenantia</taxon>
        <taxon>Candidatus Aminicenantales</taxon>
        <taxon>Candidatus Saccharicenantaceae</taxon>
        <taxon>Candidatus Saccharicenans</taxon>
    </lineage>
</organism>
<comment type="caution">
    <text evidence="1">The sequence shown here is derived from an EMBL/GenBank/DDBJ whole genome shotgun (WGS) entry which is preliminary data.</text>
</comment>
<evidence type="ECO:0000313" key="1">
    <source>
        <dbReference type="EMBL" id="RFT16625.1"/>
    </source>
</evidence>
<dbReference type="AlphaFoldDB" id="A0A3E2BPG2"/>
<dbReference type="EMBL" id="QUAH01000002">
    <property type="protein sequence ID" value="RFT16625.1"/>
    <property type="molecule type" value="Genomic_DNA"/>
</dbReference>